<dbReference type="Proteomes" id="UP001220509">
    <property type="component" value="Chromosome"/>
</dbReference>
<evidence type="ECO:0000313" key="2">
    <source>
        <dbReference type="EMBL" id="WCT57507.1"/>
    </source>
</evidence>
<dbReference type="SUPFAM" id="SSF55729">
    <property type="entry name" value="Acyl-CoA N-acyltransferases (Nat)"/>
    <property type="match status" value="1"/>
</dbReference>
<dbReference type="EMBL" id="CP117416">
    <property type="protein sequence ID" value="WCT57507.1"/>
    <property type="molecule type" value="Genomic_DNA"/>
</dbReference>
<organism evidence="2 3">
    <name type="scientific">Paenibacillus kyungheensis</name>
    <dbReference type="NCBI Taxonomy" id="1452732"/>
    <lineage>
        <taxon>Bacteria</taxon>
        <taxon>Bacillati</taxon>
        <taxon>Bacillota</taxon>
        <taxon>Bacilli</taxon>
        <taxon>Bacillales</taxon>
        <taxon>Paenibacillaceae</taxon>
        <taxon>Paenibacillus</taxon>
    </lineage>
</organism>
<dbReference type="GO" id="GO:0016747">
    <property type="term" value="F:acyltransferase activity, transferring groups other than amino-acyl groups"/>
    <property type="evidence" value="ECO:0007669"/>
    <property type="project" value="InterPro"/>
</dbReference>
<dbReference type="InterPro" id="IPR000182">
    <property type="entry name" value="GNAT_dom"/>
</dbReference>
<reference evidence="2 3" key="1">
    <citation type="submission" date="2023-02" db="EMBL/GenBank/DDBJ databases">
        <title>Genome sequence of Paenibacillus kyungheensis KACC 18744.</title>
        <authorList>
            <person name="Kim S."/>
            <person name="Heo J."/>
            <person name="Kwon S.-W."/>
        </authorList>
    </citation>
    <scope>NUCLEOTIDE SEQUENCE [LARGE SCALE GENOMIC DNA]</scope>
    <source>
        <strain evidence="2 3">KACC 18744</strain>
    </source>
</reference>
<dbReference type="AlphaFoldDB" id="A0AAX3M5U9"/>
<keyword evidence="3" id="KW-1185">Reference proteome</keyword>
<dbReference type="Gene3D" id="3.40.630.30">
    <property type="match status" value="1"/>
</dbReference>
<dbReference type="CDD" id="cd04301">
    <property type="entry name" value="NAT_SF"/>
    <property type="match status" value="1"/>
</dbReference>
<gene>
    <name evidence="2" type="ORF">PQ456_08365</name>
</gene>
<dbReference type="RefSeq" id="WP_273615713.1">
    <property type="nucleotide sequence ID" value="NZ_CP117416.1"/>
</dbReference>
<name>A0AAX3M5U9_9BACL</name>
<dbReference type="PROSITE" id="PS51186">
    <property type="entry name" value="GNAT"/>
    <property type="match status" value="1"/>
</dbReference>
<dbReference type="Pfam" id="PF13673">
    <property type="entry name" value="Acetyltransf_10"/>
    <property type="match status" value="1"/>
</dbReference>
<dbReference type="KEGG" id="pka:PQ456_08365"/>
<feature type="domain" description="N-acetyltransferase" evidence="1">
    <location>
        <begin position="1"/>
        <end position="141"/>
    </location>
</feature>
<proteinExistence type="predicted"/>
<dbReference type="InterPro" id="IPR016181">
    <property type="entry name" value="Acyl_CoA_acyltransferase"/>
</dbReference>
<sequence length="145" mass="16464">MLERIDQKLEQPQLQELLSYAVFPDPQVLEAVIQQYHTQDHMHLYGYQEDGAWIGVIGCVEEADTPDVLRIRHLAIAPNERGKGYGRGILLELIETAQPSVLLAEADDEGAEFYRNIGFTVIGNGELNAASERYLCRYEVEEEEE</sequence>
<protein>
    <submittedName>
        <fullName evidence="2">GNAT family N-acetyltransferase</fullName>
    </submittedName>
</protein>
<evidence type="ECO:0000313" key="3">
    <source>
        <dbReference type="Proteomes" id="UP001220509"/>
    </source>
</evidence>
<accession>A0AAX3M5U9</accession>
<evidence type="ECO:0000259" key="1">
    <source>
        <dbReference type="PROSITE" id="PS51186"/>
    </source>
</evidence>